<evidence type="ECO:0000313" key="1">
    <source>
        <dbReference type="EMBL" id="AZE46330.1"/>
    </source>
</evidence>
<organism evidence="1 2">
    <name type="scientific">Pseudomonas chlororaphis</name>
    <dbReference type="NCBI Taxonomy" id="587753"/>
    <lineage>
        <taxon>Bacteria</taxon>
        <taxon>Pseudomonadati</taxon>
        <taxon>Pseudomonadota</taxon>
        <taxon>Gammaproteobacteria</taxon>
        <taxon>Pseudomonadales</taxon>
        <taxon>Pseudomonadaceae</taxon>
        <taxon>Pseudomonas</taxon>
    </lineage>
</organism>
<name>A0A3G7TH63_9PSED</name>
<gene>
    <name evidence="1" type="ORF">C4K04_0630</name>
</gene>
<proteinExistence type="predicted"/>
<accession>A0A3G7TH63</accession>
<dbReference type="EMBL" id="CP027753">
    <property type="protein sequence ID" value="AZE46330.1"/>
    <property type="molecule type" value="Genomic_DNA"/>
</dbReference>
<reference evidence="1 2" key="1">
    <citation type="submission" date="2018-03" db="EMBL/GenBank/DDBJ databases">
        <title>Diversity of phytobeneficial traits revealed by whole-genome analysis of worldwide-isolated phenazine-producing Pseudomonas spp.</title>
        <authorList>
            <person name="Biessy A."/>
            <person name="Novinscak A."/>
            <person name="Blom J."/>
            <person name="Leger G."/>
            <person name="Thomashow L.S."/>
            <person name="Cazorla F.M."/>
            <person name="Josic D."/>
            <person name="Filion M."/>
        </authorList>
    </citation>
    <scope>NUCLEOTIDE SEQUENCE [LARGE SCALE GENOMIC DNA]</scope>
    <source>
        <strain evidence="1 2">B25</strain>
    </source>
</reference>
<evidence type="ECO:0000313" key="2">
    <source>
        <dbReference type="Proteomes" id="UP000268048"/>
    </source>
</evidence>
<sequence length="40" mass="4689">MKWIHPDQLLLICSRELASIALFLAQEGFLRSSRMIQDEE</sequence>
<dbReference type="Proteomes" id="UP000268048">
    <property type="component" value="Chromosome"/>
</dbReference>
<dbReference type="AlphaFoldDB" id="A0A3G7TH63"/>
<protein>
    <submittedName>
        <fullName evidence="1">Uncharacterized protein</fullName>
    </submittedName>
</protein>